<dbReference type="InterPro" id="IPR023213">
    <property type="entry name" value="CAT-like_dom_sf"/>
</dbReference>
<sequence>MAGKDDRELKTECVGDGQMQQTFAWELDSEVVFSVQMAIQVAWSAVLACYTGSNDVVFDILHDHETANDNQALAGTIKVQLERNDSAQLAMDKMSQLEIQPPEGESSDTLLAFAEVDTKHPRKKSHGHTHAQYELSVECFIRDKLVSLRAAYKEPKWTSETIYFVLRQMRHAMNLMTASLSVPVFALQGTSEEGWKQLMDWDPAPPREASVETVWEAIEKRCKEQPLNMAIESWDGQVTYLELEQRVSAAAERLSQLGLPPGTFIGLLLEKSLVATVAMLGVVKAGHAFVLLDASQPAQRLRTMCSMAAVGTVIASPSNMNAASGLGIPFQSTHDFPRVPCGNRESHIQPRPSSLLYAGFTSGSTGEPKGFLIRHGNFMSGLDEYCAGLHLGHDARVFQFASYAFVVSITGQLAPLTRGACLCVPSQKQLEHDLAGAVTELRANWLAVTPSAARTLDPQSVPSLKTVVMVGEEMSSSDLARWGHLDLYSLYGQSENAKGTMIARKTGKHVVPGIGRPFYANAWIVDRADDGILLPVRAEGELVLESPCLAEEYINSPSQTEASFVRNPSWARRLGRQGTVTVFKTGDLARRDAADGSFQLLGRKGTRIKIRGQRVELAEVEHHIRRLLPAASGVAVDIVCPCAAAAREQPDPLLVAFLVLHAAGRREEHQLLLAAPTAAFEQQALLVERGLKEVLPAFMVPAAYLAVAALPRTSTGKLDRRRMRAAAAALSRRALTSYSSRARAAYTAPRSADEAVLRDLCAETLQLPSDEVGMDDTFVHLGGDSLLARHLIARARARGVCVSLQHLLRPATLAQLAERSRTGDEEARDVPRESDDAADGFAVLREAVMSSLPDGLGRDEVQDVLPTLETQAAYVLNRAVDCCPVHMSGPVDAARLRTACHALVARHAILRTVFHYHGKRLVQVVLRDIPVSYVEHACDGWDAAMRRVDEFASQELRKRHDIGRPIVGFLFVTVPVEARHILVLRLSHGQYDGLSLRPLMEDLWAAYQGLPQPAPPTDFKAHVLDCYRSQTTAAYNIWRRVLRDAPPSPLFPQVPAADDPATHGLTMLALAPIRPVAGATAASMVKAAWFEVLRGATRQEDLVFGQFLHAGSGRAVVGPCMNVVPVRVRRSPGQTRRQVLRAIQAQHATTAPAHGLGWSDVVARCTDWGPRGTADSVVLHQNFDRSVRFCADGGVAWDKKTPVFSAWAVFPLLLVTLPGEDRLEALLLLSSRYRGLCDPVAMLGSFARAMELLQSRPDEVVDIEEL</sequence>
<dbReference type="FunFam" id="3.30.300.30:FF:000015">
    <property type="entry name" value="Nonribosomal peptide synthase SidD"/>
    <property type="match status" value="1"/>
</dbReference>
<dbReference type="InterPro" id="IPR009081">
    <property type="entry name" value="PP-bd_ACP"/>
</dbReference>
<feature type="domain" description="Carrier" evidence="5">
    <location>
        <begin position="751"/>
        <end position="824"/>
    </location>
</feature>
<evidence type="ECO:0000259" key="5">
    <source>
        <dbReference type="PROSITE" id="PS50075"/>
    </source>
</evidence>
<dbReference type="InterPro" id="IPR036736">
    <property type="entry name" value="ACP-like_sf"/>
</dbReference>
<keyword evidence="1" id="KW-0596">Phosphopantetheine</keyword>
<dbReference type="GO" id="GO:0043041">
    <property type="term" value="P:amino acid activation for nonribosomal peptide biosynthetic process"/>
    <property type="evidence" value="ECO:0007669"/>
    <property type="project" value="TreeGrafter"/>
</dbReference>
<comment type="similarity">
    <text evidence="4">Belongs to the NRP synthetase family.</text>
</comment>
<accession>A0A2H4SHF0</accession>
<dbReference type="GO" id="GO:0005737">
    <property type="term" value="C:cytoplasm"/>
    <property type="evidence" value="ECO:0007669"/>
    <property type="project" value="TreeGrafter"/>
</dbReference>
<evidence type="ECO:0000256" key="3">
    <source>
        <dbReference type="ARBA" id="ARBA00022598"/>
    </source>
</evidence>
<dbReference type="InterPro" id="IPR000873">
    <property type="entry name" value="AMP-dep_synth/lig_dom"/>
</dbReference>
<dbReference type="Proteomes" id="UP000323067">
    <property type="component" value="Chromosome vii"/>
</dbReference>
<keyword evidence="3" id="KW-0436">Ligase</keyword>
<organism evidence="6 7">
    <name type="scientific">Cordyceps militaris</name>
    <name type="common">Caterpillar fungus</name>
    <name type="synonym">Clavaria militaris</name>
    <dbReference type="NCBI Taxonomy" id="73501"/>
    <lineage>
        <taxon>Eukaryota</taxon>
        <taxon>Fungi</taxon>
        <taxon>Dikarya</taxon>
        <taxon>Ascomycota</taxon>
        <taxon>Pezizomycotina</taxon>
        <taxon>Sordariomycetes</taxon>
        <taxon>Hypocreomycetidae</taxon>
        <taxon>Hypocreales</taxon>
        <taxon>Cordycipitaceae</taxon>
        <taxon>Cordyceps</taxon>
    </lineage>
</organism>
<gene>
    <name evidence="6" type="ORF">A9K55_008315</name>
</gene>
<evidence type="ECO:0000256" key="1">
    <source>
        <dbReference type="ARBA" id="ARBA00022450"/>
    </source>
</evidence>
<dbReference type="SUPFAM" id="SSF47336">
    <property type="entry name" value="ACP-like"/>
    <property type="match status" value="1"/>
</dbReference>
<dbReference type="SUPFAM" id="SSF56801">
    <property type="entry name" value="Acetyl-CoA synthetase-like"/>
    <property type="match status" value="1"/>
</dbReference>
<protein>
    <submittedName>
        <fullName evidence="6">Peptide synthetase</fullName>
    </submittedName>
</protein>
<dbReference type="Gene3D" id="1.10.1200.10">
    <property type="entry name" value="ACP-like"/>
    <property type="match status" value="1"/>
</dbReference>
<dbReference type="Pfam" id="PF00501">
    <property type="entry name" value="AMP-binding"/>
    <property type="match status" value="1"/>
</dbReference>
<dbReference type="AlphaFoldDB" id="A0A2H4SHF0"/>
<dbReference type="CDD" id="cd05918">
    <property type="entry name" value="A_NRPS_SidN3_like"/>
    <property type="match status" value="1"/>
</dbReference>
<evidence type="ECO:0000256" key="2">
    <source>
        <dbReference type="ARBA" id="ARBA00022553"/>
    </source>
</evidence>
<dbReference type="VEuPathDB" id="FungiDB:A9K55_008315"/>
<keyword evidence="2" id="KW-0597">Phosphoprotein</keyword>
<dbReference type="OrthoDB" id="4867135at2759"/>
<evidence type="ECO:0000313" key="7">
    <source>
        <dbReference type="Proteomes" id="UP000323067"/>
    </source>
</evidence>
<dbReference type="Gene3D" id="3.30.559.30">
    <property type="entry name" value="Nonribosomal peptide synthetase, condensation domain"/>
    <property type="match status" value="1"/>
</dbReference>
<evidence type="ECO:0000313" key="6">
    <source>
        <dbReference type="EMBL" id="ATY62535.1"/>
    </source>
</evidence>
<dbReference type="Gene3D" id="3.40.50.12780">
    <property type="entry name" value="N-terminal domain of ligase-like"/>
    <property type="match status" value="1"/>
</dbReference>
<reference evidence="6 7" key="1">
    <citation type="journal article" date="2017" name="BMC Genomics">
        <title>Chromosome level assembly and secondary metabolite potential of the parasitic fungus Cordyceps militaris.</title>
        <authorList>
            <person name="Kramer G.J."/>
            <person name="Nodwell J.R."/>
        </authorList>
    </citation>
    <scope>NUCLEOTIDE SEQUENCE [LARGE SCALE GENOMIC DNA]</scope>
    <source>
        <strain evidence="6 7">ATCC 34164</strain>
    </source>
</reference>
<dbReference type="GO" id="GO:0016874">
    <property type="term" value="F:ligase activity"/>
    <property type="evidence" value="ECO:0007669"/>
    <property type="project" value="UniProtKB-KW"/>
</dbReference>
<dbReference type="PANTHER" id="PTHR45527:SF3">
    <property type="entry name" value="SIDEROPHORE SYNTHETASE (EUROFUNG)"/>
    <property type="match status" value="1"/>
</dbReference>
<dbReference type="Gene3D" id="3.30.300.30">
    <property type="match status" value="1"/>
</dbReference>
<dbReference type="SUPFAM" id="SSF52777">
    <property type="entry name" value="CoA-dependent acyltransferases"/>
    <property type="match status" value="3"/>
</dbReference>
<dbReference type="InterPro" id="IPR001242">
    <property type="entry name" value="Condensation_dom"/>
</dbReference>
<evidence type="ECO:0000256" key="4">
    <source>
        <dbReference type="ARBA" id="ARBA00029454"/>
    </source>
</evidence>
<dbReference type="GO" id="GO:0044550">
    <property type="term" value="P:secondary metabolite biosynthetic process"/>
    <property type="evidence" value="ECO:0007669"/>
    <property type="project" value="TreeGrafter"/>
</dbReference>
<dbReference type="Pfam" id="PF00550">
    <property type="entry name" value="PP-binding"/>
    <property type="match status" value="1"/>
</dbReference>
<dbReference type="PANTHER" id="PTHR45527">
    <property type="entry name" value="NONRIBOSOMAL PEPTIDE SYNTHETASE"/>
    <property type="match status" value="1"/>
</dbReference>
<dbReference type="Pfam" id="PF00668">
    <property type="entry name" value="Condensation"/>
    <property type="match status" value="1"/>
</dbReference>
<name>A0A2H4SHF0_CORMI</name>
<dbReference type="GO" id="GO:0031177">
    <property type="term" value="F:phosphopantetheine binding"/>
    <property type="evidence" value="ECO:0007669"/>
    <property type="project" value="TreeGrafter"/>
</dbReference>
<dbReference type="InterPro" id="IPR045851">
    <property type="entry name" value="AMP-bd_C_sf"/>
</dbReference>
<dbReference type="VEuPathDB" id="FungiDB:CCM_03255"/>
<dbReference type="Gene3D" id="3.30.559.10">
    <property type="entry name" value="Chloramphenicol acetyltransferase-like domain"/>
    <property type="match status" value="1"/>
</dbReference>
<proteinExistence type="inferred from homology"/>
<dbReference type="EMBL" id="CP023324">
    <property type="protein sequence ID" value="ATY62535.1"/>
    <property type="molecule type" value="Genomic_DNA"/>
</dbReference>
<dbReference type="InterPro" id="IPR042099">
    <property type="entry name" value="ANL_N_sf"/>
</dbReference>
<dbReference type="PROSITE" id="PS50075">
    <property type="entry name" value="CARRIER"/>
    <property type="match status" value="1"/>
</dbReference>